<feature type="transmembrane region" description="Helical" evidence="1">
    <location>
        <begin position="128"/>
        <end position="153"/>
    </location>
</feature>
<name>A0A367W3D7_9PROT</name>
<feature type="transmembrane region" description="Helical" evidence="1">
    <location>
        <begin position="421"/>
        <end position="439"/>
    </location>
</feature>
<organism evidence="2 3">
    <name type="scientific">Thalassospira profundimaris</name>
    <dbReference type="NCBI Taxonomy" id="502049"/>
    <lineage>
        <taxon>Bacteria</taxon>
        <taxon>Pseudomonadati</taxon>
        <taxon>Pseudomonadota</taxon>
        <taxon>Alphaproteobacteria</taxon>
        <taxon>Rhodospirillales</taxon>
        <taxon>Thalassospiraceae</taxon>
        <taxon>Thalassospira</taxon>
    </lineage>
</organism>
<sequence length="456" mass="50614">MINEFRKNLLLGNVRKNLIIDGGCVLGLLTVCFAIDDLSFSFFTERVAKILFVLVVLFRGARLVSDTLTDEFQNNMWDFIRLSRQSAFSLVWSKLLGRTITVWLGGSIALTAYAFAEAKWLDPWTIAIVITSFIAAGVITHVVTFLVQLLAIYRQQSEGYDIGKMNRLGVQIIGLLAALPILSTIYESNSLGTILDGVIWYGWYIDLPLVLLCLTVFAITWALIASAMMMRRLLAYVPVFWVWPVFLISFALVINGFETLPYSLYYIGTLFSGGVSGIHLITLGFAAIIYVLLCFEPLGPNHIQALIKQLSSRTAIDILQHLPRSIITLVGMVAVIAVSLIFTHPTQDASVKITLALLYIGRDVLLVYGLALRLCRHRKTLASTPIIITILLLYFALPFGLDQIGLNFIATLTSPIVGNDWMALLSAIGQLVMVTVFAFRQITIMRDSKVSHAQGQ</sequence>
<feature type="transmembrane region" description="Helical" evidence="1">
    <location>
        <begin position="233"/>
        <end position="254"/>
    </location>
</feature>
<reference evidence="2 3" key="1">
    <citation type="submission" date="2014-07" db="EMBL/GenBank/DDBJ databases">
        <title>Draft genome sequence of Thalassospira profundimaris 35.</title>
        <authorList>
            <person name="Lai Q."/>
            <person name="Shao Z."/>
        </authorList>
    </citation>
    <scope>NUCLEOTIDE SEQUENCE [LARGE SCALE GENOMIC DNA]</scope>
    <source>
        <strain evidence="2 3">35</strain>
    </source>
</reference>
<feature type="transmembrane region" description="Helical" evidence="1">
    <location>
        <begin position="356"/>
        <end position="374"/>
    </location>
</feature>
<feature type="transmembrane region" description="Helical" evidence="1">
    <location>
        <begin position="198"/>
        <end position="224"/>
    </location>
</feature>
<evidence type="ECO:0000313" key="2">
    <source>
        <dbReference type="EMBL" id="RCK34897.1"/>
    </source>
</evidence>
<evidence type="ECO:0000313" key="3">
    <source>
        <dbReference type="Proteomes" id="UP000253226"/>
    </source>
</evidence>
<keyword evidence="1" id="KW-1133">Transmembrane helix</keyword>
<feature type="transmembrane region" description="Helical" evidence="1">
    <location>
        <begin position="326"/>
        <end position="344"/>
    </location>
</feature>
<feature type="transmembrane region" description="Helical" evidence="1">
    <location>
        <begin position="165"/>
        <end position="186"/>
    </location>
</feature>
<dbReference type="RefSeq" id="WP_114102963.1">
    <property type="nucleotide sequence ID" value="NZ_JPWF01000009.1"/>
</dbReference>
<dbReference type="Proteomes" id="UP000253226">
    <property type="component" value="Unassembled WGS sequence"/>
</dbReference>
<keyword evidence="1" id="KW-0812">Transmembrane</keyword>
<accession>A0A367W3D7</accession>
<feature type="transmembrane region" description="Helical" evidence="1">
    <location>
        <begin position="266"/>
        <end position="293"/>
    </location>
</feature>
<feature type="transmembrane region" description="Helical" evidence="1">
    <location>
        <begin position="95"/>
        <end position="116"/>
    </location>
</feature>
<dbReference type="AlphaFoldDB" id="A0A367W3D7"/>
<comment type="caution">
    <text evidence="2">The sequence shown here is derived from an EMBL/GenBank/DDBJ whole genome shotgun (WGS) entry which is preliminary data.</text>
</comment>
<protein>
    <submittedName>
        <fullName evidence="2">Uncharacterized protein</fullName>
    </submittedName>
</protein>
<proteinExistence type="predicted"/>
<dbReference type="OrthoDB" id="7328287at2"/>
<evidence type="ECO:0000256" key="1">
    <source>
        <dbReference type="SAM" id="Phobius"/>
    </source>
</evidence>
<gene>
    <name evidence="2" type="ORF">TH19_14320</name>
</gene>
<dbReference type="EMBL" id="JPWF01000009">
    <property type="protein sequence ID" value="RCK34897.1"/>
    <property type="molecule type" value="Genomic_DNA"/>
</dbReference>
<keyword evidence="1" id="KW-0472">Membrane</keyword>
<feature type="transmembrane region" description="Helical" evidence="1">
    <location>
        <begin position="381"/>
        <end position="401"/>
    </location>
</feature>